<evidence type="ECO:0000313" key="2">
    <source>
        <dbReference type="EMBL" id="GAL22832.1"/>
    </source>
</evidence>
<evidence type="ECO:0000256" key="1">
    <source>
        <dbReference type="SAM" id="MobiDB-lite"/>
    </source>
</evidence>
<gene>
    <name evidence="2" type="ORF">JCM19235_3298</name>
</gene>
<keyword evidence="3" id="KW-1185">Reference proteome</keyword>
<sequence>MLSTLKRQSGYANQQPKGNYGLKHTLVSDTEDKLFSRLT</sequence>
<proteinExistence type="predicted"/>
<organism evidence="2 3">
    <name type="scientific">Vibrio maritimus</name>
    <dbReference type="NCBI Taxonomy" id="990268"/>
    <lineage>
        <taxon>Bacteria</taxon>
        <taxon>Pseudomonadati</taxon>
        <taxon>Pseudomonadota</taxon>
        <taxon>Gammaproteobacteria</taxon>
        <taxon>Vibrionales</taxon>
        <taxon>Vibrionaceae</taxon>
        <taxon>Vibrio</taxon>
    </lineage>
</organism>
<dbReference type="AlphaFoldDB" id="A0A090SU13"/>
<evidence type="ECO:0000313" key="3">
    <source>
        <dbReference type="Proteomes" id="UP000029228"/>
    </source>
</evidence>
<reference evidence="2 3" key="2">
    <citation type="submission" date="2014-09" db="EMBL/GenBank/DDBJ databases">
        <authorList>
            <consortium name="NBRP consortium"/>
            <person name="Sawabe T."/>
            <person name="Meirelles P."/>
            <person name="Nakanishi M."/>
            <person name="Sayaka M."/>
            <person name="Hattori M."/>
            <person name="Ohkuma M."/>
        </authorList>
    </citation>
    <scope>NUCLEOTIDE SEQUENCE [LARGE SCALE GENOMIC DNA]</scope>
    <source>
        <strain evidence="3">JCM19235</strain>
    </source>
</reference>
<protein>
    <submittedName>
        <fullName evidence="2">Uncharacterized protein</fullName>
    </submittedName>
</protein>
<dbReference type="Proteomes" id="UP000029228">
    <property type="component" value="Unassembled WGS sequence"/>
</dbReference>
<reference evidence="2 3" key="1">
    <citation type="submission" date="2014-09" db="EMBL/GenBank/DDBJ databases">
        <title>Vibrio maritimus JCM 19235. (C45) whole genome shotgun sequence.</title>
        <authorList>
            <person name="Sawabe T."/>
            <person name="Meirelles P."/>
            <person name="Nakanishi M."/>
            <person name="Sayaka M."/>
            <person name="Hattori M."/>
            <person name="Ohkuma M."/>
        </authorList>
    </citation>
    <scope>NUCLEOTIDE SEQUENCE [LARGE SCALE GENOMIC DNA]</scope>
    <source>
        <strain evidence="3">JCM19235</strain>
    </source>
</reference>
<name>A0A090SU13_9VIBR</name>
<feature type="compositionally biased region" description="Polar residues" evidence="1">
    <location>
        <begin position="1"/>
        <end position="17"/>
    </location>
</feature>
<accession>A0A090SU13</accession>
<comment type="caution">
    <text evidence="2">The sequence shown here is derived from an EMBL/GenBank/DDBJ whole genome shotgun (WGS) entry which is preliminary data.</text>
</comment>
<dbReference type="EMBL" id="BBMR01000016">
    <property type="protein sequence ID" value="GAL22832.1"/>
    <property type="molecule type" value="Genomic_DNA"/>
</dbReference>
<feature type="region of interest" description="Disordered" evidence="1">
    <location>
        <begin position="1"/>
        <end position="24"/>
    </location>
</feature>